<keyword evidence="2" id="KW-1185">Reference proteome</keyword>
<reference evidence="1 2" key="1">
    <citation type="submission" date="2016-03" db="EMBL/GenBank/DDBJ databases">
        <title>Comparative genomics of the ectomycorrhizal sister species Rhizopogon vinicolor and Rhizopogon vesiculosus (Basidiomycota: Boletales) reveals a divergence of the mating type B locus.</title>
        <authorList>
            <person name="Mujic A.B."/>
            <person name="Kuo A."/>
            <person name="Tritt A."/>
            <person name="Lipzen A."/>
            <person name="Chen C."/>
            <person name="Johnson J."/>
            <person name="Sharma A."/>
            <person name="Barry K."/>
            <person name="Grigoriev I.V."/>
            <person name="Spatafora J.W."/>
        </authorList>
    </citation>
    <scope>NUCLEOTIDE SEQUENCE [LARGE SCALE GENOMIC DNA]</scope>
    <source>
        <strain evidence="1 2">AM-OR11-056</strain>
    </source>
</reference>
<name>A0A1J8R0Y1_9AGAM</name>
<dbReference type="EMBL" id="LVVM01003163">
    <property type="protein sequence ID" value="OJA15386.1"/>
    <property type="molecule type" value="Genomic_DNA"/>
</dbReference>
<gene>
    <name evidence="1" type="ORF">AZE42_11323</name>
</gene>
<evidence type="ECO:0000313" key="2">
    <source>
        <dbReference type="Proteomes" id="UP000183567"/>
    </source>
</evidence>
<dbReference type="AlphaFoldDB" id="A0A1J8R0Y1"/>
<feature type="non-terminal residue" evidence="1">
    <location>
        <position position="120"/>
    </location>
</feature>
<accession>A0A1J8R0Y1</accession>
<evidence type="ECO:0000313" key="1">
    <source>
        <dbReference type="EMBL" id="OJA15386.1"/>
    </source>
</evidence>
<organism evidence="1 2">
    <name type="scientific">Rhizopogon vesiculosus</name>
    <dbReference type="NCBI Taxonomy" id="180088"/>
    <lineage>
        <taxon>Eukaryota</taxon>
        <taxon>Fungi</taxon>
        <taxon>Dikarya</taxon>
        <taxon>Basidiomycota</taxon>
        <taxon>Agaricomycotina</taxon>
        <taxon>Agaricomycetes</taxon>
        <taxon>Agaricomycetidae</taxon>
        <taxon>Boletales</taxon>
        <taxon>Suillineae</taxon>
        <taxon>Rhizopogonaceae</taxon>
        <taxon>Rhizopogon</taxon>
    </lineage>
</organism>
<sequence>MVGIFRRPSYSRVLNGSADVGAIFLGITNPPGYNIDRRLEPDTEARFNLFYEWVTAYFPHKSVVSGNINDLEFNTFSEKPRSMHELSSEELAELTSVKAFGGSDTLLVSMQPDVFKNMTR</sequence>
<protein>
    <submittedName>
        <fullName evidence="1">Uncharacterized protein</fullName>
    </submittedName>
</protein>
<proteinExistence type="predicted"/>
<comment type="caution">
    <text evidence="1">The sequence shown here is derived from an EMBL/GenBank/DDBJ whole genome shotgun (WGS) entry which is preliminary data.</text>
</comment>
<dbReference type="Proteomes" id="UP000183567">
    <property type="component" value="Unassembled WGS sequence"/>
</dbReference>
<dbReference type="OrthoDB" id="3466517at2759"/>